<protein>
    <recommendedName>
        <fullName evidence="1">RUN domain-containing protein</fullName>
    </recommendedName>
</protein>
<dbReference type="RefSeq" id="XP_009059431.1">
    <property type="nucleotide sequence ID" value="XM_009061183.1"/>
</dbReference>
<dbReference type="InterPro" id="IPR047327">
    <property type="entry name" value="RUN_PLEKHM2"/>
</dbReference>
<accession>V4A000</accession>
<evidence type="ECO:0000259" key="1">
    <source>
        <dbReference type="PROSITE" id="PS50826"/>
    </source>
</evidence>
<dbReference type="InterPro" id="IPR004012">
    <property type="entry name" value="Run_dom"/>
</dbReference>
<evidence type="ECO:0000313" key="3">
    <source>
        <dbReference type="Proteomes" id="UP000030746"/>
    </source>
</evidence>
<evidence type="ECO:0000313" key="2">
    <source>
        <dbReference type="EMBL" id="ESO89962.1"/>
    </source>
</evidence>
<dbReference type="OrthoDB" id="9983817at2759"/>
<dbReference type="EMBL" id="KB202518">
    <property type="protein sequence ID" value="ESO89962.1"/>
    <property type="molecule type" value="Genomic_DNA"/>
</dbReference>
<dbReference type="GO" id="GO:0010008">
    <property type="term" value="C:endosome membrane"/>
    <property type="evidence" value="ECO:0007669"/>
    <property type="project" value="TreeGrafter"/>
</dbReference>
<proteinExistence type="predicted"/>
<keyword evidence="3" id="KW-1185">Reference proteome</keyword>
<dbReference type="GO" id="GO:0007030">
    <property type="term" value="P:Golgi organization"/>
    <property type="evidence" value="ECO:0007669"/>
    <property type="project" value="TreeGrafter"/>
</dbReference>
<dbReference type="GO" id="GO:0032418">
    <property type="term" value="P:lysosome localization"/>
    <property type="evidence" value="ECO:0007669"/>
    <property type="project" value="TreeGrafter"/>
</dbReference>
<organism evidence="2 3">
    <name type="scientific">Lottia gigantea</name>
    <name type="common">Giant owl limpet</name>
    <dbReference type="NCBI Taxonomy" id="225164"/>
    <lineage>
        <taxon>Eukaryota</taxon>
        <taxon>Metazoa</taxon>
        <taxon>Spiralia</taxon>
        <taxon>Lophotrochozoa</taxon>
        <taxon>Mollusca</taxon>
        <taxon>Gastropoda</taxon>
        <taxon>Patellogastropoda</taxon>
        <taxon>Lottioidea</taxon>
        <taxon>Lottiidae</taxon>
        <taxon>Lottia</taxon>
    </lineage>
</organism>
<dbReference type="GO" id="GO:0032880">
    <property type="term" value="P:regulation of protein localization"/>
    <property type="evidence" value="ECO:0007669"/>
    <property type="project" value="TreeGrafter"/>
</dbReference>
<name>V4A000_LOTGI</name>
<dbReference type="Proteomes" id="UP000030746">
    <property type="component" value="Unassembled WGS sequence"/>
</dbReference>
<dbReference type="PROSITE" id="PS50826">
    <property type="entry name" value="RUN"/>
    <property type="match status" value="1"/>
</dbReference>
<gene>
    <name evidence="2" type="ORF">LOTGIDRAFT_124302</name>
</gene>
<feature type="domain" description="RUN" evidence="1">
    <location>
        <begin position="40"/>
        <end position="162"/>
    </location>
</feature>
<dbReference type="HOGENOM" id="CLU_1444062_0_0_1"/>
<dbReference type="InterPro" id="IPR053015">
    <property type="entry name" value="PH_domain-containing_M2"/>
</dbReference>
<sequence>MSNTNDRLRLKDKILSNVAKAIKAIQQYSYSYSETGLILSNTDWQCHKLCENLDHALLHGLRHITNGYWRVVTEYTRKGTVKEIQRYNRVTTNLGRGRAWLYLALNECLLESYIRCLMEDEKHIKKYYVKEALLLDQQRMNVLLTLTSGLDFVTFQLDPVSLLNILK</sequence>
<dbReference type="PANTHER" id="PTHR46556:SF1">
    <property type="entry name" value="PLECKSTRIN HOMOLOGY DOMAIN-CONTAINING FAMILY M MEMBER 2"/>
    <property type="match status" value="1"/>
</dbReference>
<dbReference type="STRING" id="225164.V4A000"/>
<reference evidence="2 3" key="1">
    <citation type="journal article" date="2013" name="Nature">
        <title>Insights into bilaterian evolution from three spiralian genomes.</title>
        <authorList>
            <person name="Simakov O."/>
            <person name="Marletaz F."/>
            <person name="Cho S.J."/>
            <person name="Edsinger-Gonzales E."/>
            <person name="Havlak P."/>
            <person name="Hellsten U."/>
            <person name="Kuo D.H."/>
            <person name="Larsson T."/>
            <person name="Lv J."/>
            <person name="Arendt D."/>
            <person name="Savage R."/>
            <person name="Osoegawa K."/>
            <person name="de Jong P."/>
            <person name="Grimwood J."/>
            <person name="Chapman J.A."/>
            <person name="Shapiro H."/>
            <person name="Aerts A."/>
            <person name="Otillar R.P."/>
            <person name="Terry A.Y."/>
            <person name="Boore J.L."/>
            <person name="Grigoriev I.V."/>
            <person name="Lindberg D.R."/>
            <person name="Seaver E.C."/>
            <person name="Weisblat D.A."/>
            <person name="Putnam N.H."/>
            <person name="Rokhsar D.S."/>
        </authorList>
    </citation>
    <scope>NUCLEOTIDE SEQUENCE [LARGE SCALE GENOMIC DNA]</scope>
</reference>
<dbReference type="GO" id="GO:0019894">
    <property type="term" value="F:kinesin binding"/>
    <property type="evidence" value="ECO:0007669"/>
    <property type="project" value="TreeGrafter"/>
</dbReference>
<dbReference type="KEGG" id="lgi:LOTGIDRAFT_124302"/>
<dbReference type="InterPro" id="IPR037213">
    <property type="entry name" value="Run_dom_sf"/>
</dbReference>
<dbReference type="CDD" id="cd17680">
    <property type="entry name" value="RUN_PLEKHM2"/>
    <property type="match status" value="1"/>
</dbReference>
<dbReference type="SMART" id="SM00593">
    <property type="entry name" value="RUN"/>
    <property type="match status" value="1"/>
</dbReference>
<dbReference type="GeneID" id="20232351"/>
<dbReference type="SUPFAM" id="SSF140741">
    <property type="entry name" value="RUN domain-like"/>
    <property type="match status" value="1"/>
</dbReference>
<dbReference type="Pfam" id="PF02759">
    <property type="entry name" value="RUN"/>
    <property type="match status" value="1"/>
</dbReference>
<dbReference type="CTD" id="20232351"/>
<dbReference type="PANTHER" id="PTHR46556">
    <property type="entry name" value="PLECKSTRIN HOMOLOGY DOMAIN-CONTAINING FAMILY M MEMBER 2"/>
    <property type="match status" value="1"/>
</dbReference>
<dbReference type="FunFam" id="1.20.58.900:FF:000004">
    <property type="entry name" value="pleckstrin homology domain-containing family M member 2 isoform X2"/>
    <property type="match status" value="1"/>
</dbReference>
<dbReference type="Gene3D" id="1.20.58.900">
    <property type="match status" value="1"/>
</dbReference>
<dbReference type="OMA" id="VEHQTIP"/>
<dbReference type="AlphaFoldDB" id="V4A000"/>